<organism evidence="2 3">
    <name type="scientific">Leucobacter chromiireducens subsp. solipictus</name>
    <dbReference type="NCBI Taxonomy" id="398235"/>
    <lineage>
        <taxon>Bacteria</taxon>
        <taxon>Bacillati</taxon>
        <taxon>Actinomycetota</taxon>
        <taxon>Actinomycetes</taxon>
        <taxon>Micrococcales</taxon>
        <taxon>Microbacteriaceae</taxon>
        <taxon>Leucobacter</taxon>
    </lineage>
</organism>
<gene>
    <name evidence="2" type="ORF">D3230_09400</name>
</gene>
<evidence type="ECO:0000313" key="3">
    <source>
        <dbReference type="Proteomes" id="UP001645859"/>
    </source>
</evidence>
<protein>
    <submittedName>
        <fullName evidence="2">MOSC domain-containing protein</fullName>
    </submittedName>
</protein>
<dbReference type="SUPFAM" id="SSF50800">
    <property type="entry name" value="PK beta-barrel domain-like"/>
    <property type="match status" value="1"/>
</dbReference>
<dbReference type="RefSeq" id="WP_202344758.1">
    <property type="nucleotide sequence ID" value="NZ_BAAAPI010000006.1"/>
</dbReference>
<comment type="caution">
    <text evidence="2">The sequence shown here is derived from an EMBL/GenBank/DDBJ whole genome shotgun (WGS) entry which is preliminary data.</text>
</comment>
<proteinExistence type="predicted"/>
<dbReference type="EMBL" id="QYAC01000004">
    <property type="protein sequence ID" value="MBL3679500.1"/>
    <property type="molecule type" value="Genomic_DNA"/>
</dbReference>
<sequence length="274" mass="29672">MASVVALSRYPVKGFTPEARSSIVVQDDGRVAGDRVLAFRFGNAATPEEKDGLDYWPKARGLSLQDFPSLAALRLEYRESERLLRFWHEGALLVEGNLEPEGRRRLEAAMAEFVLASPEAARLERPGRLPLALVGDGVTSRFQDRARGFVSVHSEASVAALAEAVAAPVDHRRFRSNVVIAGVESEAELRWDDEVRLGEVAFAPQGEIVRCLATHANPDTGVRDLPVLTTLTQQLGQRRPTLGRLLLPRGRGGAIRVGDAVMAPGALAPAGDRA</sequence>
<evidence type="ECO:0000313" key="2">
    <source>
        <dbReference type="EMBL" id="MBL3679500.1"/>
    </source>
</evidence>
<dbReference type="InterPro" id="IPR011037">
    <property type="entry name" value="Pyrv_Knase-like_insert_dom_sf"/>
</dbReference>
<keyword evidence="3" id="KW-1185">Reference proteome</keyword>
<evidence type="ECO:0000259" key="1">
    <source>
        <dbReference type="PROSITE" id="PS51340"/>
    </source>
</evidence>
<dbReference type="InterPro" id="IPR005302">
    <property type="entry name" value="MoCF_Sase_C"/>
</dbReference>
<accession>A0ABS1SG32</accession>
<dbReference type="Pfam" id="PF03473">
    <property type="entry name" value="MOSC"/>
    <property type="match status" value="1"/>
</dbReference>
<dbReference type="Proteomes" id="UP001645859">
    <property type="component" value="Unassembled WGS sequence"/>
</dbReference>
<name>A0ABS1SG32_9MICO</name>
<reference evidence="2 3" key="1">
    <citation type="submission" date="2018-09" db="EMBL/GenBank/DDBJ databases">
        <title>Comparative genomics of Leucobacter spp.</title>
        <authorList>
            <person name="Reis A.C."/>
            <person name="Kolvenbach B.A."/>
            <person name="Corvini P.F.X."/>
            <person name="Nunes O.C."/>
        </authorList>
    </citation>
    <scope>NUCLEOTIDE SEQUENCE [LARGE SCALE GENOMIC DNA]</scope>
    <source>
        <strain evidence="2 3">TAN 31504</strain>
    </source>
</reference>
<dbReference type="PROSITE" id="PS51340">
    <property type="entry name" value="MOSC"/>
    <property type="match status" value="1"/>
</dbReference>
<feature type="domain" description="MOSC" evidence="1">
    <location>
        <begin position="116"/>
        <end position="264"/>
    </location>
</feature>